<dbReference type="Proteomes" id="UP000739538">
    <property type="component" value="Unassembled WGS sequence"/>
</dbReference>
<feature type="modified residue" description="2-(S-cysteinyl)pyruvic acid O-phosphothioketal" evidence="12">
    <location>
        <position position="116"/>
    </location>
</feature>
<comment type="pathway">
    <text evidence="2 12">Cell wall biogenesis; peptidoglycan biosynthesis.</text>
</comment>
<reference evidence="14" key="1">
    <citation type="submission" date="2020-04" db="EMBL/GenBank/DDBJ databases">
        <authorList>
            <person name="Zhang T."/>
        </authorList>
    </citation>
    <scope>NUCLEOTIDE SEQUENCE</scope>
    <source>
        <strain evidence="14">HKST-UBA02</strain>
    </source>
</reference>
<evidence type="ECO:0000313" key="15">
    <source>
        <dbReference type="Proteomes" id="UP000739538"/>
    </source>
</evidence>
<dbReference type="InterPro" id="IPR050068">
    <property type="entry name" value="MurA_subfamily"/>
</dbReference>
<keyword evidence="8 12" id="KW-0131">Cell cycle</keyword>
<evidence type="ECO:0000256" key="12">
    <source>
        <dbReference type="HAMAP-Rule" id="MF_00111"/>
    </source>
</evidence>
<evidence type="ECO:0000256" key="9">
    <source>
        <dbReference type="ARBA" id="ARBA00023316"/>
    </source>
</evidence>
<dbReference type="Gene3D" id="3.65.10.10">
    <property type="entry name" value="Enolpyruvate transferase domain"/>
    <property type="match status" value="2"/>
</dbReference>
<gene>
    <name evidence="12 14" type="primary">murA</name>
    <name evidence="14" type="ORF">KDA27_13665</name>
</gene>
<dbReference type="GO" id="GO:0019277">
    <property type="term" value="P:UDP-N-acetylgalactosamine biosynthetic process"/>
    <property type="evidence" value="ECO:0007669"/>
    <property type="project" value="InterPro"/>
</dbReference>
<proteinExistence type="inferred from homology"/>
<keyword evidence="6 12" id="KW-0133">Cell shape</keyword>
<dbReference type="CDD" id="cd01555">
    <property type="entry name" value="UdpNAET"/>
    <property type="match status" value="1"/>
</dbReference>
<dbReference type="NCBIfam" id="NF006873">
    <property type="entry name" value="PRK09369.1"/>
    <property type="match status" value="1"/>
</dbReference>
<evidence type="ECO:0000256" key="10">
    <source>
        <dbReference type="ARBA" id="ARBA00038367"/>
    </source>
</evidence>
<organism evidence="14 15">
    <name type="scientific">Eiseniibacteriota bacterium</name>
    <dbReference type="NCBI Taxonomy" id="2212470"/>
    <lineage>
        <taxon>Bacteria</taxon>
        <taxon>Candidatus Eiseniibacteriota</taxon>
    </lineage>
</organism>
<evidence type="ECO:0000256" key="7">
    <source>
        <dbReference type="ARBA" id="ARBA00022984"/>
    </source>
</evidence>
<dbReference type="InterPro" id="IPR005750">
    <property type="entry name" value="UDP_GlcNAc_COvinyl_MurA"/>
</dbReference>
<dbReference type="PANTHER" id="PTHR43783:SF1">
    <property type="entry name" value="UDP-N-ACETYLGLUCOSAMINE 1-CARBOXYVINYLTRANSFERASE"/>
    <property type="match status" value="1"/>
</dbReference>
<dbReference type="PANTHER" id="PTHR43783">
    <property type="entry name" value="UDP-N-ACETYLGLUCOSAMINE 1-CARBOXYVINYLTRANSFERASE"/>
    <property type="match status" value="1"/>
</dbReference>
<keyword evidence="9 12" id="KW-0961">Cell wall biogenesis/degradation</keyword>
<keyword evidence="3 12" id="KW-0963">Cytoplasm</keyword>
<feature type="binding site" evidence="12">
    <location>
        <position position="328"/>
    </location>
    <ligand>
        <name>UDP-N-acetyl-alpha-D-glucosamine</name>
        <dbReference type="ChEBI" id="CHEBI:57705"/>
    </ligand>
</feature>
<name>A0A956SDX3_UNCEI</name>
<dbReference type="GO" id="GO:0051301">
    <property type="term" value="P:cell division"/>
    <property type="evidence" value="ECO:0007669"/>
    <property type="project" value="UniProtKB-KW"/>
</dbReference>
<comment type="similarity">
    <text evidence="10 12">Belongs to the EPSP synthase family. MurA subfamily.</text>
</comment>
<evidence type="ECO:0000256" key="6">
    <source>
        <dbReference type="ARBA" id="ARBA00022960"/>
    </source>
</evidence>
<evidence type="ECO:0000256" key="11">
    <source>
        <dbReference type="ARBA" id="ARBA00047527"/>
    </source>
</evidence>
<evidence type="ECO:0000256" key="5">
    <source>
        <dbReference type="ARBA" id="ARBA00022679"/>
    </source>
</evidence>
<reference evidence="14" key="2">
    <citation type="journal article" date="2021" name="Microbiome">
        <title>Successional dynamics and alternative stable states in a saline activated sludge microbial community over 9 years.</title>
        <authorList>
            <person name="Wang Y."/>
            <person name="Ye J."/>
            <person name="Ju F."/>
            <person name="Liu L."/>
            <person name="Boyd J.A."/>
            <person name="Deng Y."/>
            <person name="Parks D.H."/>
            <person name="Jiang X."/>
            <person name="Yin X."/>
            <person name="Woodcroft B.J."/>
            <person name="Tyson G.W."/>
            <person name="Hugenholtz P."/>
            <person name="Polz M.F."/>
            <person name="Zhang T."/>
        </authorList>
    </citation>
    <scope>NUCLEOTIDE SEQUENCE</scope>
    <source>
        <strain evidence="14">HKST-UBA02</strain>
    </source>
</reference>
<feature type="domain" description="Enolpyruvate transferase" evidence="13">
    <location>
        <begin position="7"/>
        <end position="407"/>
    </location>
</feature>
<protein>
    <recommendedName>
        <fullName evidence="12">UDP-N-acetylglucosamine 1-carboxyvinyltransferase</fullName>
        <ecNumber evidence="12">2.5.1.7</ecNumber>
    </recommendedName>
    <alternativeName>
        <fullName evidence="12">Enoylpyruvate transferase</fullName>
    </alternativeName>
    <alternativeName>
        <fullName evidence="12">UDP-N-acetylglucosamine enolpyruvyl transferase</fullName>
        <shortName evidence="12">EPT</shortName>
    </alternativeName>
</protein>
<dbReference type="EMBL" id="JAGQHS010000069">
    <property type="protein sequence ID" value="MCA9756846.1"/>
    <property type="molecule type" value="Genomic_DNA"/>
</dbReference>
<dbReference type="InterPro" id="IPR001986">
    <property type="entry name" value="Enolpyruvate_Tfrase_dom"/>
</dbReference>
<dbReference type="GO" id="GO:0005737">
    <property type="term" value="C:cytoplasm"/>
    <property type="evidence" value="ECO:0007669"/>
    <property type="project" value="UniProtKB-SubCell"/>
</dbReference>
<feature type="binding site" evidence="12">
    <location>
        <begin position="22"/>
        <end position="23"/>
    </location>
    <ligand>
        <name>phosphoenolpyruvate</name>
        <dbReference type="ChEBI" id="CHEBI:58702"/>
    </ligand>
</feature>
<dbReference type="HAMAP" id="MF_00111">
    <property type="entry name" value="MurA"/>
    <property type="match status" value="1"/>
</dbReference>
<dbReference type="GO" id="GO:0008360">
    <property type="term" value="P:regulation of cell shape"/>
    <property type="evidence" value="ECO:0007669"/>
    <property type="project" value="UniProtKB-KW"/>
</dbReference>
<evidence type="ECO:0000256" key="3">
    <source>
        <dbReference type="ARBA" id="ARBA00022490"/>
    </source>
</evidence>
<dbReference type="InterPro" id="IPR013792">
    <property type="entry name" value="RNA3'P_cycl/enolpyr_Trfase_a/b"/>
</dbReference>
<feature type="binding site" evidence="12">
    <location>
        <begin position="121"/>
        <end position="125"/>
    </location>
    <ligand>
        <name>UDP-N-acetyl-alpha-D-glucosamine</name>
        <dbReference type="ChEBI" id="CHEBI:57705"/>
    </ligand>
</feature>
<comment type="function">
    <text evidence="12">Cell wall formation. Adds enolpyruvyl to UDP-N-acetylglucosamine.</text>
</comment>
<comment type="caution">
    <text evidence="12">Lacks conserved residue(s) required for the propagation of feature annotation.</text>
</comment>
<comment type="catalytic activity">
    <reaction evidence="11 12">
        <text>phosphoenolpyruvate + UDP-N-acetyl-alpha-D-glucosamine = UDP-N-acetyl-3-O-(1-carboxyvinyl)-alpha-D-glucosamine + phosphate</text>
        <dbReference type="Rhea" id="RHEA:18681"/>
        <dbReference type="ChEBI" id="CHEBI:43474"/>
        <dbReference type="ChEBI" id="CHEBI:57705"/>
        <dbReference type="ChEBI" id="CHEBI:58702"/>
        <dbReference type="ChEBI" id="CHEBI:68483"/>
        <dbReference type="EC" id="2.5.1.7"/>
    </reaction>
</comment>
<feature type="binding site" evidence="12">
    <location>
        <position position="92"/>
    </location>
    <ligand>
        <name>UDP-N-acetyl-alpha-D-glucosamine</name>
        <dbReference type="ChEBI" id="CHEBI:57705"/>
    </ligand>
</feature>
<evidence type="ECO:0000256" key="4">
    <source>
        <dbReference type="ARBA" id="ARBA00022618"/>
    </source>
</evidence>
<dbReference type="FunFam" id="3.65.10.10:FF:000001">
    <property type="entry name" value="UDP-N-acetylglucosamine 1-carboxyvinyltransferase"/>
    <property type="match status" value="1"/>
</dbReference>
<keyword evidence="4 12" id="KW-0132">Cell division</keyword>
<keyword evidence="7 12" id="KW-0573">Peptidoglycan synthesis</keyword>
<evidence type="ECO:0000259" key="13">
    <source>
        <dbReference type="Pfam" id="PF00275"/>
    </source>
</evidence>
<dbReference type="GO" id="GO:0008760">
    <property type="term" value="F:UDP-N-acetylglucosamine 1-carboxyvinyltransferase activity"/>
    <property type="evidence" value="ECO:0007669"/>
    <property type="project" value="UniProtKB-UniRule"/>
</dbReference>
<dbReference type="EC" id="2.5.1.7" evidence="12"/>
<dbReference type="Pfam" id="PF00275">
    <property type="entry name" value="EPSP_synthase"/>
    <property type="match status" value="1"/>
</dbReference>
<sequence length="422" mass="45152">MDAFRIRGGRTLGGSTTVGGSKNAALPILAAALLIPGRIFLRRVPHLRDVVTMQRVLEHLGVVAGYEDHCFQVDATELTSHEAPWDMVRRMRASIYVLGPLLARLGKARVSLPGGCAWGPRPVDLHLRGMELLGAKVSLDQGYVVAEAPKGGLRGAHISFDVSSVGATGNVMMAAVLAKGRTVIENAAREPEITALADFLIAAGAKIEGHGTTTIAIDGVEGLHPVEFENIPDRIETGTIMAAIAITGGRAHLEGVRPDQMAIVFDRLHDMGVGIEVEGRSLEVQGPERLRAIDLTTQVYPGFPTDLQAIFMALLCVADGTGVVKETIYSDRFSHVPELQRLGANIKLDGPVARVTGVPKLTGAHVLSTDLRASCAMVLGGLVAEGETIVHRVYHIDRGYERIEERLSTLGAEIDRFTEEGP</sequence>
<feature type="binding site" evidence="12">
    <location>
        <position position="306"/>
    </location>
    <ligand>
        <name>UDP-N-acetyl-alpha-D-glucosamine</name>
        <dbReference type="ChEBI" id="CHEBI:57705"/>
    </ligand>
</feature>
<evidence type="ECO:0000256" key="8">
    <source>
        <dbReference type="ARBA" id="ARBA00023306"/>
    </source>
</evidence>
<evidence type="ECO:0000256" key="1">
    <source>
        <dbReference type="ARBA" id="ARBA00004496"/>
    </source>
</evidence>
<evidence type="ECO:0000256" key="2">
    <source>
        <dbReference type="ARBA" id="ARBA00004752"/>
    </source>
</evidence>
<dbReference type="InterPro" id="IPR036968">
    <property type="entry name" value="Enolpyruvate_Tfrase_sf"/>
</dbReference>
<dbReference type="SUPFAM" id="SSF55205">
    <property type="entry name" value="EPT/RTPC-like"/>
    <property type="match status" value="1"/>
</dbReference>
<dbReference type="GO" id="GO:0071555">
    <property type="term" value="P:cell wall organization"/>
    <property type="evidence" value="ECO:0007669"/>
    <property type="project" value="UniProtKB-KW"/>
</dbReference>
<feature type="active site" description="Proton donor" evidence="12">
    <location>
        <position position="116"/>
    </location>
</feature>
<comment type="subcellular location">
    <subcellularLocation>
        <location evidence="1 12">Cytoplasm</location>
    </subcellularLocation>
</comment>
<dbReference type="GO" id="GO:0009252">
    <property type="term" value="P:peptidoglycan biosynthetic process"/>
    <property type="evidence" value="ECO:0007669"/>
    <property type="project" value="UniProtKB-UniRule"/>
</dbReference>
<dbReference type="AlphaFoldDB" id="A0A956SDX3"/>
<keyword evidence="12" id="KW-0670">Pyruvate</keyword>
<dbReference type="NCBIfam" id="TIGR01072">
    <property type="entry name" value="murA"/>
    <property type="match status" value="1"/>
</dbReference>
<comment type="caution">
    <text evidence="14">The sequence shown here is derived from an EMBL/GenBank/DDBJ whole genome shotgun (WGS) entry which is preliminary data.</text>
</comment>
<evidence type="ECO:0000313" key="14">
    <source>
        <dbReference type="EMBL" id="MCA9756846.1"/>
    </source>
</evidence>
<keyword evidence="5 12" id="KW-0808">Transferase</keyword>
<accession>A0A956SDX3</accession>